<dbReference type="InterPro" id="IPR010316">
    <property type="entry name" value="AlkA_N"/>
</dbReference>
<evidence type="ECO:0000256" key="5">
    <source>
        <dbReference type="SAM" id="SignalP"/>
    </source>
</evidence>
<comment type="caution">
    <text evidence="8">The sequence shown here is derived from an EMBL/GenBank/DDBJ whole genome shotgun (WGS) entry which is preliminary data.</text>
</comment>
<evidence type="ECO:0000313" key="8">
    <source>
        <dbReference type="EMBL" id="GAA3510342.1"/>
    </source>
</evidence>
<dbReference type="Pfam" id="PF06029">
    <property type="entry name" value="AlkA_N"/>
    <property type="match status" value="1"/>
</dbReference>
<keyword evidence="5" id="KW-0732">Signal</keyword>
<evidence type="ECO:0000259" key="6">
    <source>
        <dbReference type="SMART" id="SM00478"/>
    </source>
</evidence>
<dbReference type="Gene3D" id="1.10.340.30">
    <property type="entry name" value="Hypothetical protein, domain 2"/>
    <property type="match status" value="1"/>
</dbReference>
<dbReference type="CDD" id="cd00056">
    <property type="entry name" value="ENDO3c"/>
    <property type="match status" value="1"/>
</dbReference>
<gene>
    <name evidence="8" type="ORF">GCM10022262_37880</name>
</gene>
<dbReference type="EC" id="3.2.2.21" evidence="2"/>
<proteinExistence type="predicted"/>
<dbReference type="Pfam" id="PF00730">
    <property type="entry name" value="HhH-GPD"/>
    <property type="match status" value="1"/>
</dbReference>
<dbReference type="PANTHER" id="PTHR43003:SF13">
    <property type="entry name" value="DNA-3-METHYLADENINE GLYCOSYLASE 2"/>
    <property type="match status" value="1"/>
</dbReference>
<dbReference type="SUPFAM" id="SSF48150">
    <property type="entry name" value="DNA-glycosylase"/>
    <property type="match status" value="1"/>
</dbReference>
<evidence type="ECO:0000313" key="9">
    <source>
        <dbReference type="Proteomes" id="UP001499841"/>
    </source>
</evidence>
<dbReference type="InterPro" id="IPR011257">
    <property type="entry name" value="DNA_glycosylase"/>
</dbReference>
<reference evidence="9" key="1">
    <citation type="journal article" date="2019" name="Int. J. Syst. Evol. Microbiol.">
        <title>The Global Catalogue of Microorganisms (GCM) 10K type strain sequencing project: providing services to taxonomists for standard genome sequencing and annotation.</title>
        <authorList>
            <consortium name="The Broad Institute Genomics Platform"/>
            <consortium name="The Broad Institute Genome Sequencing Center for Infectious Disease"/>
            <person name="Wu L."/>
            <person name="Ma J."/>
        </authorList>
    </citation>
    <scope>NUCLEOTIDE SEQUENCE [LARGE SCALE GENOMIC DNA]</scope>
    <source>
        <strain evidence="9">JCM 17459</strain>
    </source>
</reference>
<dbReference type="SMART" id="SM01009">
    <property type="entry name" value="AlkA_N"/>
    <property type="match status" value="1"/>
</dbReference>
<dbReference type="SUPFAM" id="SSF55945">
    <property type="entry name" value="TATA-box binding protein-like"/>
    <property type="match status" value="1"/>
</dbReference>
<dbReference type="PANTHER" id="PTHR43003">
    <property type="entry name" value="DNA-3-METHYLADENINE GLYCOSYLASE"/>
    <property type="match status" value="1"/>
</dbReference>
<feature type="domain" description="HhH-GPD" evidence="6">
    <location>
        <begin position="129"/>
        <end position="280"/>
    </location>
</feature>
<name>A0ABP6UKE0_9MICO</name>
<feature type="domain" description="DNA-3-methyladenine glycosylase AlkA N-terminal" evidence="7">
    <location>
        <begin position="2"/>
        <end position="119"/>
    </location>
</feature>
<dbReference type="EMBL" id="BAABBA010000028">
    <property type="protein sequence ID" value="GAA3510342.1"/>
    <property type="molecule type" value="Genomic_DNA"/>
</dbReference>
<dbReference type="InterPro" id="IPR051912">
    <property type="entry name" value="Alkylbase_DNA_Glycosylase/TA"/>
</dbReference>
<sequence>MRVRLPLTAPYAVGPALASLAAHAAPGAEVVDVDASTVTRAVPAPSGPAVVTARLAADRAEADLDLAHPADEEEVMALVRRWLDLDADPAEVTKHLAADHRLAPLVGARPGLRVLGHVDGFEAAVTTVLGQQVSLAAARTFAGRLVAAFGTPVRDSLAAFPSPEVLAAAGPEHVRREVGVTGARARTVHALATVCAEGFAIAPGGDDSEVRRRLLALPGIGPWTADYLALRVLGDRDALPAGDLVLRRALGMTAREVTVAAEAWRPVRAYAVTHLWTAAAYLQAPAREGAGALRQAATESP</sequence>
<dbReference type="InterPro" id="IPR037046">
    <property type="entry name" value="AlkA_N_sf"/>
</dbReference>
<keyword evidence="3" id="KW-0227">DNA damage</keyword>
<keyword evidence="9" id="KW-1185">Reference proteome</keyword>
<evidence type="ECO:0000256" key="2">
    <source>
        <dbReference type="ARBA" id="ARBA00012000"/>
    </source>
</evidence>
<dbReference type="Gene3D" id="1.10.1670.10">
    <property type="entry name" value="Helix-hairpin-Helix base-excision DNA repair enzymes (C-terminal)"/>
    <property type="match status" value="1"/>
</dbReference>
<organism evidence="8 9">
    <name type="scientific">Georgenia daeguensis</name>
    <dbReference type="NCBI Taxonomy" id="908355"/>
    <lineage>
        <taxon>Bacteria</taxon>
        <taxon>Bacillati</taxon>
        <taxon>Actinomycetota</taxon>
        <taxon>Actinomycetes</taxon>
        <taxon>Micrococcales</taxon>
        <taxon>Bogoriellaceae</taxon>
        <taxon>Georgenia</taxon>
    </lineage>
</organism>
<comment type="catalytic activity">
    <reaction evidence="1">
        <text>Hydrolysis of alkylated DNA, releasing 3-methyladenine, 3-methylguanine, 7-methylguanine and 7-methyladenine.</text>
        <dbReference type="EC" id="3.2.2.21"/>
    </reaction>
</comment>
<dbReference type="InterPro" id="IPR023170">
    <property type="entry name" value="HhH_base_excis_C"/>
</dbReference>
<accession>A0ABP6UKE0</accession>
<dbReference type="Proteomes" id="UP001499841">
    <property type="component" value="Unassembled WGS sequence"/>
</dbReference>
<dbReference type="Gene3D" id="3.30.310.20">
    <property type="entry name" value="DNA-3-methyladenine glycosylase AlkA, N-terminal domain"/>
    <property type="match status" value="1"/>
</dbReference>
<evidence type="ECO:0000256" key="4">
    <source>
        <dbReference type="ARBA" id="ARBA00023204"/>
    </source>
</evidence>
<evidence type="ECO:0000259" key="7">
    <source>
        <dbReference type="SMART" id="SM01009"/>
    </source>
</evidence>
<dbReference type="SMART" id="SM00478">
    <property type="entry name" value="ENDO3c"/>
    <property type="match status" value="1"/>
</dbReference>
<dbReference type="InterPro" id="IPR003265">
    <property type="entry name" value="HhH-GPD_domain"/>
</dbReference>
<keyword evidence="4" id="KW-0234">DNA repair</keyword>
<evidence type="ECO:0000256" key="3">
    <source>
        <dbReference type="ARBA" id="ARBA00022763"/>
    </source>
</evidence>
<protein>
    <recommendedName>
        <fullName evidence="2">DNA-3-methyladenine glycosylase II</fullName>
        <ecNumber evidence="2">3.2.2.21</ecNumber>
    </recommendedName>
</protein>
<feature type="chain" id="PRO_5046497889" description="DNA-3-methyladenine glycosylase II" evidence="5">
    <location>
        <begin position="25"/>
        <end position="301"/>
    </location>
</feature>
<feature type="signal peptide" evidence="5">
    <location>
        <begin position="1"/>
        <end position="24"/>
    </location>
</feature>
<dbReference type="RefSeq" id="WP_345044771.1">
    <property type="nucleotide sequence ID" value="NZ_BAABBA010000028.1"/>
</dbReference>
<evidence type="ECO:0000256" key="1">
    <source>
        <dbReference type="ARBA" id="ARBA00000086"/>
    </source>
</evidence>